<dbReference type="Proteomes" id="UP000031553">
    <property type="component" value="Unassembled WGS sequence"/>
</dbReference>
<dbReference type="RefSeq" id="WP_039736309.1">
    <property type="nucleotide sequence ID" value="NZ_JUFX02000206.1"/>
</dbReference>
<protein>
    <submittedName>
        <fullName evidence="2">Uncharacterized protein</fullName>
    </submittedName>
</protein>
<feature type="transmembrane region" description="Helical" evidence="1">
    <location>
        <begin position="50"/>
        <end position="70"/>
    </location>
</feature>
<reference evidence="2 3" key="1">
    <citation type="submission" date="2015-07" db="EMBL/GenBank/DDBJ databases">
        <title>Draft Genome Sequence of Komagataeibacter intermedius Strain AF2, Isolated from Kombucha Tea.</title>
        <authorList>
            <person name="Santos R.A."/>
            <person name="Berretta A.A."/>
            <person name="Barud H.S."/>
            <person name="Ribeiro S.J."/>
            <person name="Gonzalez-Garcia L.N."/>
            <person name="Zucchi T.D."/>
            <person name="Goldman G.H."/>
            <person name="Riano-Pachon D.M."/>
        </authorList>
    </citation>
    <scope>NUCLEOTIDE SEQUENCE [LARGE SCALE GENOMIC DNA]</scope>
    <source>
        <strain evidence="2 3">AF2</strain>
    </source>
</reference>
<organism evidence="2 3">
    <name type="scientific">Komagataeibacter intermedius AF2</name>
    <dbReference type="NCBI Taxonomy" id="1458464"/>
    <lineage>
        <taxon>Bacteria</taxon>
        <taxon>Pseudomonadati</taxon>
        <taxon>Pseudomonadota</taxon>
        <taxon>Alphaproteobacteria</taxon>
        <taxon>Acetobacterales</taxon>
        <taxon>Acetobacteraceae</taxon>
        <taxon>Komagataeibacter</taxon>
    </lineage>
</organism>
<dbReference type="AlphaFoldDB" id="A0A0N1FK59"/>
<keyword evidence="1" id="KW-1133">Transmembrane helix</keyword>
<gene>
    <name evidence="2" type="ORF">GLUCOINTEAF2_0202875</name>
</gene>
<accession>A0A0N1FK59</accession>
<evidence type="ECO:0000313" key="2">
    <source>
        <dbReference type="EMBL" id="KPH86260.1"/>
    </source>
</evidence>
<keyword evidence="1" id="KW-0812">Transmembrane</keyword>
<evidence type="ECO:0000313" key="3">
    <source>
        <dbReference type="Proteomes" id="UP000031553"/>
    </source>
</evidence>
<keyword evidence="1" id="KW-0472">Membrane</keyword>
<comment type="caution">
    <text evidence="2">The sequence shown here is derived from an EMBL/GenBank/DDBJ whole genome shotgun (WGS) entry which is preliminary data.</text>
</comment>
<evidence type="ECO:0000256" key="1">
    <source>
        <dbReference type="SAM" id="Phobius"/>
    </source>
</evidence>
<dbReference type="OrthoDB" id="7278228at2"/>
<feature type="transmembrane region" description="Helical" evidence="1">
    <location>
        <begin position="22"/>
        <end position="44"/>
    </location>
</feature>
<proteinExistence type="predicted"/>
<sequence length="84" mass="8923">MNAVSPEIPVPSRPVLESRPSVAVWPWPIALGVLTAFGLLSALLGQHGVWLALSWAALSIPLIVTLACPIRAWRRTSSVKGGQS</sequence>
<dbReference type="EMBL" id="JUFX02000206">
    <property type="protein sequence ID" value="KPH86260.1"/>
    <property type="molecule type" value="Genomic_DNA"/>
</dbReference>
<name>A0A0N1FK59_9PROT</name>